<dbReference type="Gene3D" id="1.10.10.10">
    <property type="entry name" value="Winged helix-like DNA-binding domain superfamily/Winged helix DNA-binding domain"/>
    <property type="match status" value="1"/>
</dbReference>
<evidence type="ECO:0000256" key="7">
    <source>
        <dbReference type="ARBA" id="ARBA00023125"/>
    </source>
</evidence>
<dbReference type="PANTHER" id="PTHR46577:SF2">
    <property type="entry name" value="TRANSCRIPTIONAL REGULATORY PROTEIN"/>
    <property type="match status" value="1"/>
</dbReference>
<dbReference type="CDD" id="cd07377">
    <property type="entry name" value="WHTH_GntR"/>
    <property type="match status" value="1"/>
</dbReference>
<keyword evidence="11" id="KW-1185">Reference proteome</keyword>
<dbReference type="InterPro" id="IPR036390">
    <property type="entry name" value="WH_DNA-bd_sf"/>
</dbReference>
<comment type="cofactor">
    <cofactor evidence="1">
        <name>pyridoxal 5'-phosphate</name>
        <dbReference type="ChEBI" id="CHEBI:597326"/>
    </cofactor>
</comment>
<proteinExistence type="inferred from homology"/>
<dbReference type="GO" id="GO:0003700">
    <property type="term" value="F:DNA-binding transcription factor activity"/>
    <property type="evidence" value="ECO:0007669"/>
    <property type="project" value="InterPro"/>
</dbReference>
<gene>
    <name evidence="10" type="ORF">EDM56_18820</name>
</gene>
<evidence type="ECO:0000256" key="8">
    <source>
        <dbReference type="ARBA" id="ARBA00023163"/>
    </source>
</evidence>
<reference evidence="10 11" key="1">
    <citation type="submission" date="2018-10" db="EMBL/GenBank/DDBJ databases">
        <title>Phylogenomics of Brevibacillus.</title>
        <authorList>
            <person name="Dunlap C."/>
        </authorList>
    </citation>
    <scope>NUCLEOTIDE SEQUENCE [LARGE SCALE GENOMIC DNA]</scope>
    <source>
        <strain evidence="10 11">JCM 15716</strain>
    </source>
</reference>
<dbReference type="SUPFAM" id="SSF53383">
    <property type="entry name" value="PLP-dependent transferases"/>
    <property type="match status" value="1"/>
</dbReference>
<dbReference type="SMART" id="SM00345">
    <property type="entry name" value="HTH_GNTR"/>
    <property type="match status" value="1"/>
</dbReference>
<dbReference type="InterPro" id="IPR015422">
    <property type="entry name" value="PyrdxlP-dep_Trfase_small"/>
</dbReference>
<dbReference type="Pfam" id="PF00155">
    <property type="entry name" value="Aminotran_1_2"/>
    <property type="match status" value="1"/>
</dbReference>
<dbReference type="GO" id="GO:0003677">
    <property type="term" value="F:DNA binding"/>
    <property type="evidence" value="ECO:0007669"/>
    <property type="project" value="UniProtKB-KW"/>
</dbReference>
<comment type="caution">
    <text evidence="10">The sequence shown here is derived from an EMBL/GenBank/DDBJ whole genome shotgun (WGS) entry which is preliminary data.</text>
</comment>
<dbReference type="CDD" id="cd00609">
    <property type="entry name" value="AAT_like"/>
    <property type="match status" value="1"/>
</dbReference>
<dbReference type="AlphaFoldDB" id="A0A3M8DCZ4"/>
<evidence type="ECO:0000313" key="10">
    <source>
        <dbReference type="EMBL" id="RNB85459.1"/>
    </source>
</evidence>
<dbReference type="Gene3D" id="3.40.640.10">
    <property type="entry name" value="Type I PLP-dependent aspartate aminotransferase-like (Major domain)"/>
    <property type="match status" value="1"/>
</dbReference>
<dbReference type="PANTHER" id="PTHR46577">
    <property type="entry name" value="HTH-TYPE TRANSCRIPTIONAL REGULATORY PROTEIN GABR"/>
    <property type="match status" value="1"/>
</dbReference>
<dbReference type="PROSITE" id="PS50949">
    <property type="entry name" value="HTH_GNTR"/>
    <property type="match status" value="1"/>
</dbReference>
<evidence type="ECO:0000256" key="1">
    <source>
        <dbReference type="ARBA" id="ARBA00001933"/>
    </source>
</evidence>
<sequence>MFISDWKPNRAHPAPLYKQITDFIREKITNGEWPLGSKIPPERKLAQAFGVNRSTIVTAFAELTAEGLIEGSSGSGTRVVNDTWAIMAAHSAPDWDAYTRAGVYRPNLPTVQDINQSENSPTIIRLGSAGPAPELFPTDMLQTILQKLPTKMKSLDYEDPKGLLFLREQVSEYAKKRGIDASPSSILIVSGALQALQLISIGLLKRGSVVLTENPSYVQSLSVFQSAGMKMIGLPLDKDGLGTNTIPQNKREQKATILYTIPCFHNPTGILMSEERRKQLLTICEREQLPIVEDDVYRDLWLDHVPPAPLKAKDKNGLVLYLGSMSKTLGPGLRIGWLIGPDPVINRLADLKMQLDYGSSSLSQWTVAECLQSGLYEQHLQVTRETLRKRRDAALHALEKYMTGIASWTSPTGGFFIWLRLHRPVSMRALFEKALQQEVLLYPGNIYDRSDHQHLRISYGYASPRELEEGISRLSKIIQKFER</sequence>
<dbReference type="RefSeq" id="WP_122919464.1">
    <property type="nucleotide sequence ID" value="NZ_RHHQ01000014.1"/>
</dbReference>
<keyword evidence="5" id="KW-0663">Pyridoxal phosphate</keyword>
<keyword evidence="6" id="KW-0805">Transcription regulation</keyword>
<keyword evidence="3 10" id="KW-0032">Aminotransferase</keyword>
<evidence type="ECO:0000256" key="2">
    <source>
        <dbReference type="ARBA" id="ARBA00005384"/>
    </source>
</evidence>
<dbReference type="EMBL" id="RHHQ01000014">
    <property type="protein sequence ID" value="RNB85459.1"/>
    <property type="molecule type" value="Genomic_DNA"/>
</dbReference>
<dbReference type="SUPFAM" id="SSF46785">
    <property type="entry name" value="Winged helix' DNA-binding domain"/>
    <property type="match status" value="1"/>
</dbReference>
<evidence type="ECO:0000256" key="4">
    <source>
        <dbReference type="ARBA" id="ARBA00022679"/>
    </source>
</evidence>
<dbReference type="GO" id="GO:0030170">
    <property type="term" value="F:pyridoxal phosphate binding"/>
    <property type="evidence" value="ECO:0007669"/>
    <property type="project" value="InterPro"/>
</dbReference>
<dbReference type="Proteomes" id="UP000271031">
    <property type="component" value="Unassembled WGS sequence"/>
</dbReference>
<dbReference type="OrthoDB" id="9802601at2"/>
<keyword evidence="4 10" id="KW-0808">Transferase</keyword>
<accession>A0A3M8DCZ4</accession>
<dbReference type="Gene3D" id="3.90.1150.10">
    <property type="entry name" value="Aspartate Aminotransferase, domain 1"/>
    <property type="match status" value="1"/>
</dbReference>
<evidence type="ECO:0000256" key="3">
    <source>
        <dbReference type="ARBA" id="ARBA00022576"/>
    </source>
</evidence>
<dbReference type="FunFam" id="3.40.640.10:FF:000023">
    <property type="entry name" value="Transcriptional regulator, GntR family"/>
    <property type="match status" value="1"/>
</dbReference>
<evidence type="ECO:0000313" key="11">
    <source>
        <dbReference type="Proteomes" id="UP000271031"/>
    </source>
</evidence>
<feature type="domain" description="HTH gntR-type" evidence="9">
    <location>
        <begin position="14"/>
        <end position="82"/>
    </location>
</feature>
<dbReference type="InterPro" id="IPR015424">
    <property type="entry name" value="PyrdxlP-dep_Trfase"/>
</dbReference>
<organism evidence="10 11">
    <name type="scientific">Brevibacillus fluminis</name>
    <dbReference type="NCBI Taxonomy" id="511487"/>
    <lineage>
        <taxon>Bacteria</taxon>
        <taxon>Bacillati</taxon>
        <taxon>Bacillota</taxon>
        <taxon>Bacilli</taxon>
        <taxon>Bacillales</taxon>
        <taxon>Paenibacillaceae</taxon>
        <taxon>Brevibacillus</taxon>
    </lineage>
</organism>
<dbReference type="InterPro" id="IPR000524">
    <property type="entry name" value="Tscrpt_reg_HTH_GntR"/>
</dbReference>
<dbReference type="PRINTS" id="PR00035">
    <property type="entry name" value="HTHGNTR"/>
</dbReference>
<dbReference type="Pfam" id="PF00392">
    <property type="entry name" value="GntR"/>
    <property type="match status" value="1"/>
</dbReference>
<protein>
    <submittedName>
        <fullName evidence="10">PLP-dependent aminotransferase family protein</fullName>
    </submittedName>
</protein>
<dbReference type="GO" id="GO:0008483">
    <property type="term" value="F:transaminase activity"/>
    <property type="evidence" value="ECO:0007669"/>
    <property type="project" value="UniProtKB-KW"/>
</dbReference>
<keyword evidence="7" id="KW-0238">DNA-binding</keyword>
<dbReference type="InterPro" id="IPR004839">
    <property type="entry name" value="Aminotransferase_I/II_large"/>
</dbReference>
<keyword evidence="8" id="KW-0804">Transcription</keyword>
<dbReference type="InterPro" id="IPR036388">
    <property type="entry name" value="WH-like_DNA-bd_sf"/>
</dbReference>
<evidence type="ECO:0000259" key="9">
    <source>
        <dbReference type="PROSITE" id="PS50949"/>
    </source>
</evidence>
<comment type="similarity">
    <text evidence="2">In the C-terminal section; belongs to the class-I pyridoxal-phosphate-dependent aminotransferase family.</text>
</comment>
<name>A0A3M8DCZ4_9BACL</name>
<evidence type="ECO:0000256" key="6">
    <source>
        <dbReference type="ARBA" id="ARBA00023015"/>
    </source>
</evidence>
<dbReference type="InterPro" id="IPR015421">
    <property type="entry name" value="PyrdxlP-dep_Trfase_major"/>
</dbReference>
<dbReference type="FunFam" id="1.10.10.10:FF:000079">
    <property type="entry name" value="GntR family transcriptional regulator"/>
    <property type="match status" value="1"/>
</dbReference>
<evidence type="ECO:0000256" key="5">
    <source>
        <dbReference type="ARBA" id="ARBA00022898"/>
    </source>
</evidence>
<dbReference type="InterPro" id="IPR051446">
    <property type="entry name" value="HTH_trans_reg/aminotransferase"/>
</dbReference>